<dbReference type="Gene3D" id="1.10.10.10">
    <property type="entry name" value="Winged helix-like DNA-binding domain superfamily/Winged helix DNA-binding domain"/>
    <property type="match status" value="1"/>
</dbReference>
<accession>A0ABS2FTI2</accession>
<protein>
    <submittedName>
        <fullName evidence="1">Uncharacterized protein</fullName>
    </submittedName>
</protein>
<evidence type="ECO:0000313" key="2">
    <source>
        <dbReference type="Proteomes" id="UP000719500"/>
    </source>
</evidence>
<dbReference type="EMBL" id="JACSNX010000005">
    <property type="protein sequence ID" value="MBM6850927.1"/>
    <property type="molecule type" value="Genomic_DNA"/>
</dbReference>
<sequence length="178" mass="20276">MSRSEELIKKVSGADCEGCYEVLRQAVDVAYENLPRRLPMHKLVSAVMDRTGSGPTAVPKALSRAGIEIWESGDRNFLEEVFEHRLAKEQKPMPRELIWQLANYLHKPVTYQMWKEEDSGKYCIAAVDPVTGQWLTVAPFRAEQLQLETFIDFLNGVHAPLESFQALFLNSGFQELFS</sequence>
<dbReference type="InterPro" id="IPR036388">
    <property type="entry name" value="WH-like_DNA-bd_sf"/>
</dbReference>
<name>A0ABS2FTI2_9FIRM</name>
<evidence type="ECO:0000313" key="1">
    <source>
        <dbReference type="EMBL" id="MBM6850927.1"/>
    </source>
</evidence>
<organism evidence="1 2">
    <name type="scientific">Oscillibacter valericigenes</name>
    <dbReference type="NCBI Taxonomy" id="351091"/>
    <lineage>
        <taxon>Bacteria</taxon>
        <taxon>Bacillati</taxon>
        <taxon>Bacillota</taxon>
        <taxon>Clostridia</taxon>
        <taxon>Eubacteriales</taxon>
        <taxon>Oscillospiraceae</taxon>
        <taxon>Oscillibacter</taxon>
    </lineage>
</organism>
<gene>
    <name evidence="1" type="ORF">H9X91_05675</name>
</gene>
<reference evidence="1 2" key="1">
    <citation type="journal article" date="2021" name="Sci. Rep.">
        <title>The distribution of antibiotic resistance genes in chicken gut microbiota commensals.</title>
        <authorList>
            <person name="Juricova H."/>
            <person name="Matiasovicova J."/>
            <person name="Kubasova T."/>
            <person name="Cejkova D."/>
            <person name="Rychlik I."/>
        </authorList>
    </citation>
    <scope>NUCLEOTIDE SEQUENCE [LARGE SCALE GENOMIC DNA]</scope>
    <source>
        <strain evidence="1 2">An411</strain>
    </source>
</reference>
<dbReference type="RefSeq" id="WP_204803430.1">
    <property type="nucleotide sequence ID" value="NZ_JACSNS010000001.1"/>
</dbReference>
<dbReference type="Proteomes" id="UP000719500">
    <property type="component" value="Unassembled WGS sequence"/>
</dbReference>
<proteinExistence type="predicted"/>
<comment type="caution">
    <text evidence="1">The sequence shown here is derived from an EMBL/GenBank/DDBJ whole genome shotgun (WGS) entry which is preliminary data.</text>
</comment>
<keyword evidence="2" id="KW-1185">Reference proteome</keyword>